<protein>
    <submittedName>
        <fullName evidence="2">Uncharacterized protein</fullName>
    </submittedName>
</protein>
<comment type="caution">
    <text evidence="2">The sequence shown here is derived from an EMBL/GenBank/DDBJ whole genome shotgun (WGS) entry which is preliminary data.</text>
</comment>
<dbReference type="EMBL" id="JAJSOF020000011">
    <property type="protein sequence ID" value="KAJ4445004.1"/>
    <property type="molecule type" value="Genomic_DNA"/>
</dbReference>
<gene>
    <name evidence="2" type="ORF">ANN_06803</name>
</gene>
<evidence type="ECO:0000313" key="2">
    <source>
        <dbReference type="EMBL" id="KAJ4445004.1"/>
    </source>
</evidence>
<keyword evidence="3" id="KW-1185">Reference proteome</keyword>
<organism evidence="2 3">
    <name type="scientific">Periplaneta americana</name>
    <name type="common">American cockroach</name>
    <name type="synonym">Blatta americana</name>
    <dbReference type="NCBI Taxonomy" id="6978"/>
    <lineage>
        <taxon>Eukaryota</taxon>
        <taxon>Metazoa</taxon>
        <taxon>Ecdysozoa</taxon>
        <taxon>Arthropoda</taxon>
        <taxon>Hexapoda</taxon>
        <taxon>Insecta</taxon>
        <taxon>Pterygota</taxon>
        <taxon>Neoptera</taxon>
        <taxon>Polyneoptera</taxon>
        <taxon>Dictyoptera</taxon>
        <taxon>Blattodea</taxon>
        <taxon>Blattoidea</taxon>
        <taxon>Blattidae</taxon>
        <taxon>Blattinae</taxon>
        <taxon>Periplaneta</taxon>
    </lineage>
</organism>
<sequence>MQVKHSRDPRLRRTAVNILPESPAVVTTQTQAAEVANPDTDPTVTEDVNKQDPLTQSWSDDMMDEESTNVTEEDDDKQVTRVNRAYFRQTFRHCLTMLTMLELHGWIYNEIFPQTGLQPVRSPDLTCATTPIILRNYYPNPAFLPGQMNCVTDSTSTNNGPVKRKLQGRRKTTVPVSDYESDEIELDTDYDLSGVLSIFTDKDHLKAQNCSSNIVLNDYVLLTMMLIGTWDSGNECSSQMNRDLALQMDVKECGEEKDNVFLHVPSVDVTCPDRESNPPPCFAAKRADRYSTGLRLRNVIFSDEVIVSSSYDSLVLVCLMDGHRYDERFVRPLN</sequence>
<feature type="compositionally biased region" description="Acidic residues" evidence="1">
    <location>
        <begin position="61"/>
        <end position="76"/>
    </location>
</feature>
<dbReference type="Proteomes" id="UP001148838">
    <property type="component" value="Unassembled WGS sequence"/>
</dbReference>
<evidence type="ECO:0000256" key="1">
    <source>
        <dbReference type="SAM" id="MobiDB-lite"/>
    </source>
</evidence>
<feature type="region of interest" description="Disordered" evidence="1">
    <location>
        <begin position="27"/>
        <end position="76"/>
    </location>
</feature>
<accession>A0ABQ8TF67</accession>
<proteinExistence type="predicted"/>
<reference evidence="2 3" key="1">
    <citation type="journal article" date="2022" name="Allergy">
        <title>Genome assembly and annotation of Periplaneta americana reveal a comprehensive cockroach allergen profile.</title>
        <authorList>
            <person name="Wang L."/>
            <person name="Xiong Q."/>
            <person name="Saelim N."/>
            <person name="Wang L."/>
            <person name="Nong W."/>
            <person name="Wan A.T."/>
            <person name="Shi M."/>
            <person name="Liu X."/>
            <person name="Cao Q."/>
            <person name="Hui J.H.L."/>
            <person name="Sookrung N."/>
            <person name="Leung T.F."/>
            <person name="Tungtrongchitr A."/>
            <person name="Tsui S.K.W."/>
        </authorList>
    </citation>
    <scope>NUCLEOTIDE SEQUENCE [LARGE SCALE GENOMIC DNA]</scope>
    <source>
        <strain evidence="2">PWHHKU_190912</strain>
    </source>
</reference>
<evidence type="ECO:0000313" key="3">
    <source>
        <dbReference type="Proteomes" id="UP001148838"/>
    </source>
</evidence>
<name>A0ABQ8TF67_PERAM</name>